<dbReference type="STRING" id="443144.GM21_3171"/>
<dbReference type="Pfam" id="PF04055">
    <property type="entry name" value="Radical_SAM"/>
    <property type="match status" value="1"/>
</dbReference>
<dbReference type="KEGG" id="gem:GM21_3171"/>
<evidence type="ECO:0000256" key="2">
    <source>
        <dbReference type="ARBA" id="ARBA00022691"/>
    </source>
</evidence>
<dbReference type="EMBL" id="CP001661">
    <property type="protein sequence ID" value="ACT19198.1"/>
    <property type="molecule type" value="Genomic_DNA"/>
</dbReference>
<feature type="domain" description="Radical SAM core" evidence="6">
    <location>
        <begin position="35"/>
        <end position="170"/>
    </location>
</feature>
<accession>C6E3X9</accession>
<gene>
    <name evidence="8" type="ordered locus">GM21_3171</name>
</gene>
<keyword evidence="3" id="KW-0479">Metal-binding</keyword>
<sequence length="319" mass="34595">MPMAANPLGGGSFGEALARHGLQLTREETRVLQVNVGLACDLSCRHCHLEAGPQRVEMMDRDTMEAVVDCARRFRFQSIDLTGGAPELVPDLNLLVRSLAPLTDRLVVRTNLVALNSGKGLALCELYRELGVGLVASLPASNAGQTEAQRGEGVWGRSVEALKRLNALGYGMPESPLRLDLVSNPSGAFLPPPQQQAEQKFRSDLSRRHGISFNSLYTFANVPLGRFRSFLERSGNLEGYLAKLADGFNPCSVAGLMCRYQLSVDWRGRLYDCDFHLAQGVWHGGEETHISTLAELPAPGTTIPTADHCFACTVGAGFT</sequence>
<dbReference type="InterPro" id="IPR007197">
    <property type="entry name" value="rSAM"/>
</dbReference>
<name>C6E3X9_GEOSM</name>
<feature type="domain" description="Arsenosugar biosynthesis radical SAM protein ArsS-like C-terminal" evidence="7">
    <location>
        <begin position="190"/>
        <end position="318"/>
    </location>
</feature>
<dbReference type="eggNOG" id="COG0535">
    <property type="taxonomic scope" value="Bacteria"/>
</dbReference>
<dbReference type="SUPFAM" id="SSF102114">
    <property type="entry name" value="Radical SAM enzymes"/>
    <property type="match status" value="1"/>
</dbReference>
<dbReference type="CDD" id="cd01335">
    <property type="entry name" value="Radical_SAM"/>
    <property type="match status" value="1"/>
</dbReference>
<dbReference type="InterPro" id="IPR024521">
    <property type="entry name" value="ArsS-like_C"/>
</dbReference>
<dbReference type="GO" id="GO:0051536">
    <property type="term" value="F:iron-sulfur cluster binding"/>
    <property type="evidence" value="ECO:0007669"/>
    <property type="project" value="UniProtKB-KW"/>
</dbReference>
<dbReference type="SFLD" id="SFLDS00029">
    <property type="entry name" value="Radical_SAM"/>
    <property type="match status" value="1"/>
</dbReference>
<proteinExistence type="predicted"/>
<keyword evidence="4" id="KW-0408">Iron</keyword>
<keyword evidence="5" id="KW-0411">Iron-sulfur</keyword>
<dbReference type="PANTHER" id="PTHR43728:SF1">
    <property type="entry name" value="FE-S OXIDOREDUCTASE"/>
    <property type="match status" value="1"/>
</dbReference>
<evidence type="ECO:0000256" key="3">
    <source>
        <dbReference type="ARBA" id="ARBA00022723"/>
    </source>
</evidence>
<dbReference type="InterPro" id="IPR013785">
    <property type="entry name" value="Aldolase_TIM"/>
</dbReference>
<evidence type="ECO:0000256" key="5">
    <source>
        <dbReference type="ARBA" id="ARBA00023014"/>
    </source>
</evidence>
<evidence type="ECO:0000256" key="1">
    <source>
        <dbReference type="ARBA" id="ARBA00001966"/>
    </source>
</evidence>
<evidence type="ECO:0000259" key="7">
    <source>
        <dbReference type="Pfam" id="PF12345"/>
    </source>
</evidence>
<dbReference type="AlphaFoldDB" id="C6E3X9"/>
<dbReference type="InterPro" id="IPR026351">
    <property type="entry name" value="rSAM_ArsS-like"/>
</dbReference>
<evidence type="ECO:0000256" key="4">
    <source>
        <dbReference type="ARBA" id="ARBA00023004"/>
    </source>
</evidence>
<protein>
    <submittedName>
        <fullName evidence="8">Radical SAM domain protein</fullName>
    </submittedName>
</protein>
<dbReference type="InterPro" id="IPR058240">
    <property type="entry name" value="rSAM_sf"/>
</dbReference>
<dbReference type="GO" id="GO:0003824">
    <property type="term" value="F:catalytic activity"/>
    <property type="evidence" value="ECO:0007669"/>
    <property type="project" value="InterPro"/>
</dbReference>
<dbReference type="OrthoDB" id="9810775at2"/>
<organism evidence="8">
    <name type="scientific">Geobacter sp. (strain M21)</name>
    <dbReference type="NCBI Taxonomy" id="443144"/>
    <lineage>
        <taxon>Bacteria</taxon>
        <taxon>Pseudomonadati</taxon>
        <taxon>Thermodesulfobacteriota</taxon>
        <taxon>Desulfuromonadia</taxon>
        <taxon>Geobacterales</taxon>
        <taxon>Geobacteraceae</taxon>
        <taxon>Geobacter</taxon>
    </lineage>
</organism>
<evidence type="ECO:0000313" key="8">
    <source>
        <dbReference type="EMBL" id="ACT19198.1"/>
    </source>
</evidence>
<reference evidence="8" key="1">
    <citation type="submission" date="2009-07" db="EMBL/GenBank/DDBJ databases">
        <title>Complete sequence of Geobacter sp. M21.</title>
        <authorList>
            <consortium name="US DOE Joint Genome Institute"/>
            <person name="Lucas S."/>
            <person name="Copeland A."/>
            <person name="Lapidus A."/>
            <person name="Glavina del Rio T."/>
            <person name="Dalin E."/>
            <person name="Tice H."/>
            <person name="Bruce D."/>
            <person name="Goodwin L."/>
            <person name="Pitluck S."/>
            <person name="Saunders E."/>
            <person name="Brettin T."/>
            <person name="Detter J.C."/>
            <person name="Han C."/>
            <person name="Larimer F."/>
            <person name="Land M."/>
            <person name="Hauser L."/>
            <person name="Kyrpides N."/>
            <person name="Ovchinnikova G."/>
            <person name="Lovley D."/>
        </authorList>
    </citation>
    <scope>NUCLEOTIDE SEQUENCE [LARGE SCALE GENOMIC DNA]</scope>
    <source>
        <strain evidence="8">M21</strain>
    </source>
</reference>
<keyword evidence="2" id="KW-0949">S-adenosyl-L-methionine</keyword>
<evidence type="ECO:0000259" key="6">
    <source>
        <dbReference type="Pfam" id="PF04055"/>
    </source>
</evidence>
<dbReference type="Pfam" id="PF12345">
    <property type="entry name" value="DUF3641"/>
    <property type="match status" value="1"/>
</dbReference>
<dbReference type="HOGENOM" id="CLU_050695_0_0_7"/>
<comment type="cofactor">
    <cofactor evidence="1">
        <name>[4Fe-4S] cluster</name>
        <dbReference type="ChEBI" id="CHEBI:49883"/>
    </cofactor>
</comment>
<dbReference type="Gene3D" id="3.20.20.70">
    <property type="entry name" value="Aldolase class I"/>
    <property type="match status" value="1"/>
</dbReference>
<dbReference type="PANTHER" id="PTHR43728">
    <property type="entry name" value="SLR0304 PROTEIN"/>
    <property type="match status" value="1"/>
</dbReference>
<dbReference type="GO" id="GO:0046872">
    <property type="term" value="F:metal ion binding"/>
    <property type="evidence" value="ECO:0007669"/>
    <property type="project" value="UniProtKB-KW"/>
</dbReference>
<dbReference type="NCBIfam" id="TIGR04167">
    <property type="entry name" value="rSAM_SeCys"/>
    <property type="match status" value="1"/>
</dbReference>